<dbReference type="AlphaFoldDB" id="A0A2I0B258"/>
<gene>
    <name evidence="2" type="ORF">AXF42_Ash008686</name>
</gene>
<dbReference type="Proteomes" id="UP000236161">
    <property type="component" value="Unassembled WGS sequence"/>
</dbReference>
<organism evidence="2 3">
    <name type="scientific">Apostasia shenzhenica</name>
    <dbReference type="NCBI Taxonomy" id="1088818"/>
    <lineage>
        <taxon>Eukaryota</taxon>
        <taxon>Viridiplantae</taxon>
        <taxon>Streptophyta</taxon>
        <taxon>Embryophyta</taxon>
        <taxon>Tracheophyta</taxon>
        <taxon>Spermatophyta</taxon>
        <taxon>Magnoliopsida</taxon>
        <taxon>Liliopsida</taxon>
        <taxon>Asparagales</taxon>
        <taxon>Orchidaceae</taxon>
        <taxon>Apostasioideae</taxon>
        <taxon>Apostasia</taxon>
    </lineage>
</organism>
<proteinExistence type="predicted"/>
<reference evidence="2 3" key="1">
    <citation type="journal article" date="2017" name="Nature">
        <title>The Apostasia genome and the evolution of orchids.</title>
        <authorList>
            <person name="Zhang G.Q."/>
            <person name="Liu K.W."/>
            <person name="Li Z."/>
            <person name="Lohaus R."/>
            <person name="Hsiao Y.Y."/>
            <person name="Niu S.C."/>
            <person name="Wang J.Y."/>
            <person name="Lin Y.C."/>
            <person name="Xu Q."/>
            <person name="Chen L.J."/>
            <person name="Yoshida K."/>
            <person name="Fujiwara S."/>
            <person name="Wang Z.W."/>
            <person name="Zhang Y.Q."/>
            <person name="Mitsuda N."/>
            <person name="Wang M."/>
            <person name="Liu G.H."/>
            <person name="Pecoraro L."/>
            <person name="Huang H.X."/>
            <person name="Xiao X.J."/>
            <person name="Lin M."/>
            <person name="Wu X.Y."/>
            <person name="Wu W.L."/>
            <person name="Chen Y.Y."/>
            <person name="Chang S.B."/>
            <person name="Sakamoto S."/>
            <person name="Ohme-Takagi M."/>
            <person name="Yagi M."/>
            <person name="Zeng S.J."/>
            <person name="Shen C.Y."/>
            <person name="Yeh C.M."/>
            <person name="Luo Y.B."/>
            <person name="Tsai W.C."/>
            <person name="Van de Peer Y."/>
            <person name="Liu Z.J."/>
        </authorList>
    </citation>
    <scope>NUCLEOTIDE SEQUENCE [LARGE SCALE GENOMIC DNA]</scope>
    <source>
        <strain evidence="3">cv. Shenzhen</strain>
        <tissue evidence="2">Stem</tissue>
    </source>
</reference>
<feature type="compositionally biased region" description="Basic and acidic residues" evidence="1">
    <location>
        <begin position="32"/>
        <end position="45"/>
    </location>
</feature>
<evidence type="ECO:0000313" key="2">
    <source>
        <dbReference type="EMBL" id="PKA61854.1"/>
    </source>
</evidence>
<keyword evidence="3" id="KW-1185">Reference proteome</keyword>
<accession>A0A2I0B258</accession>
<evidence type="ECO:0000313" key="3">
    <source>
        <dbReference type="Proteomes" id="UP000236161"/>
    </source>
</evidence>
<feature type="region of interest" description="Disordered" evidence="1">
    <location>
        <begin position="20"/>
        <end position="51"/>
    </location>
</feature>
<dbReference type="EMBL" id="KZ451923">
    <property type="protein sequence ID" value="PKA61854.1"/>
    <property type="molecule type" value="Genomic_DNA"/>
</dbReference>
<name>A0A2I0B258_9ASPA</name>
<evidence type="ECO:0000256" key="1">
    <source>
        <dbReference type="SAM" id="MobiDB-lite"/>
    </source>
</evidence>
<sequence>MLTAARISWKKLVQHGNKFAAENSRRIKKKPQNQEKKSHNQEKIVKILQIN</sequence>
<protein>
    <submittedName>
        <fullName evidence="2">Uncharacterized protein</fullName>
    </submittedName>
</protein>